<gene>
    <name evidence="3" type="ORF">DY218_12100</name>
</gene>
<evidence type="ECO:0000256" key="2">
    <source>
        <dbReference type="SAM" id="SignalP"/>
    </source>
</evidence>
<accession>A0A372M676</accession>
<keyword evidence="4" id="KW-1185">Reference proteome</keyword>
<evidence type="ECO:0000313" key="4">
    <source>
        <dbReference type="Proteomes" id="UP000263094"/>
    </source>
</evidence>
<dbReference type="EMBL" id="QUAK01000066">
    <property type="protein sequence ID" value="RFU86444.1"/>
    <property type="molecule type" value="Genomic_DNA"/>
</dbReference>
<dbReference type="Pfam" id="PF19871">
    <property type="entry name" value="DUF6344"/>
    <property type="match status" value="1"/>
</dbReference>
<evidence type="ECO:0008006" key="5">
    <source>
        <dbReference type="Google" id="ProtNLM"/>
    </source>
</evidence>
<name>A0A372M676_9ACTN</name>
<dbReference type="OrthoDB" id="4327235at2"/>
<keyword evidence="2" id="KW-0732">Signal</keyword>
<sequence length="132" mass="13678">MAGNTFTRIWAAAVTAILALFAALGFTTTATAAPSTTAPQQEDAGRATAPVTRSVAPAAHSPRPYDAQRPPTMKQRIRAEAHGSSPNARGLGGLVTPLTRTGEVSEESETEEARERSRPGNSEELPGLGLAA</sequence>
<dbReference type="AlphaFoldDB" id="A0A372M676"/>
<dbReference type="RefSeq" id="WP_128555967.1">
    <property type="nucleotide sequence ID" value="NZ_QUAK01000066.1"/>
</dbReference>
<organism evidence="3 4">
    <name type="scientific">Streptomyces triticagri</name>
    <dbReference type="NCBI Taxonomy" id="2293568"/>
    <lineage>
        <taxon>Bacteria</taxon>
        <taxon>Bacillati</taxon>
        <taxon>Actinomycetota</taxon>
        <taxon>Actinomycetes</taxon>
        <taxon>Kitasatosporales</taxon>
        <taxon>Streptomycetaceae</taxon>
        <taxon>Streptomyces</taxon>
    </lineage>
</organism>
<dbReference type="Proteomes" id="UP000263094">
    <property type="component" value="Unassembled WGS sequence"/>
</dbReference>
<evidence type="ECO:0000313" key="3">
    <source>
        <dbReference type="EMBL" id="RFU86444.1"/>
    </source>
</evidence>
<feature type="region of interest" description="Disordered" evidence="1">
    <location>
        <begin position="32"/>
        <end position="132"/>
    </location>
</feature>
<comment type="caution">
    <text evidence="3">The sequence shown here is derived from an EMBL/GenBank/DDBJ whole genome shotgun (WGS) entry which is preliminary data.</text>
</comment>
<evidence type="ECO:0000256" key="1">
    <source>
        <dbReference type="SAM" id="MobiDB-lite"/>
    </source>
</evidence>
<feature type="chain" id="PRO_5016993452" description="Secreted protein" evidence="2">
    <location>
        <begin position="33"/>
        <end position="132"/>
    </location>
</feature>
<protein>
    <recommendedName>
        <fullName evidence="5">Secreted protein</fullName>
    </recommendedName>
</protein>
<proteinExistence type="predicted"/>
<feature type="signal peptide" evidence="2">
    <location>
        <begin position="1"/>
        <end position="32"/>
    </location>
</feature>
<reference evidence="3 4" key="1">
    <citation type="submission" date="2018-08" db="EMBL/GenBank/DDBJ databases">
        <title>Isolation, diversity and antifungal activity of Actinobacteria from wheat.</title>
        <authorList>
            <person name="Han C."/>
        </authorList>
    </citation>
    <scope>NUCLEOTIDE SEQUENCE [LARGE SCALE GENOMIC DNA]</scope>
    <source>
        <strain evidence="3 4">NEAU-YY421</strain>
    </source>
</reference>
<dbReference type="InterPro" id="IPR045925">
    <property type="entry name" value="DUF6344"/>
</dbReference>